<sequence>MRLVAPLLLLSLTLTACDRPAPLPQGSVQRVALEESGQRQAMAEVSPDTSEASWTVATDGQAIRFGNRDEPPLLTLACDVDATPPQLVIIRHARAFPGQSALFPVLGNGMSSRFLVDAKLADGEWHWEGRLPADDPQLEVFSGTRDITATLPGRGMLEIAGGRITGEFLEWCRAGGRPEPVESETATEEPGDEA</sequence>
<evidence type="ECO:0000256" key="1">
    <source>
        <dbReference type="SAM" id="SignalP"/>
    </source>
</evidence>
<keyword evidence="1" id="KW-0732">Signal</keyword>
<evidence type="ECO:0000313" key="2">
    <source>
        <dbReference type="EMBL" id="RIV83125.1"/>
    </source>
</evidence>
<name>A0A418NNS2_9SPHN</name>
<dbReference type="PROSITE" id="PS51257">
    <property type="entry name" value="PROKAR_LIPOPROTEIN"/>
    <property type="match status" value="1"/>
</dbReference>
<feature type="chain" id="PRO_5019001422" evidence="1">
    <location>
        <begin position="17"/>
        <end position="194"/>
    </location>
</feature>
<dbReference type="Proteomes" id="UP000286576">
    <property type="component" value="Unassembled WGS sequence"/>
</dbReference>
<reference evidence="2 3" key="1">
    <citation type="submission" date="2018-08" db="EMBL/GenBank/DDBJ databases">
        <title>Erythrobacter zhengii sp.nov., a bacterium isolated from deep-sea sediment.</title>
        <authorList>
            <person name="Fang C."/>
            <person name="Wu Y.-H."/>
            <person name="Sun C."/>
            <person name="Wang H."/>
            <person name="Cheng H."/>
            <person name="Meng F.-X."/>
            <person name="Wang C.-S."/>
            <person name="Xu X.-W."/>
        </authorList>
    </citation>
    <scope>NUCLEOTIDE SEQUENCE [LARGE SCALE GENOMIC DNA]</scope>
    <source>
        <strain evidence="2 3">V18</strain>
    </source>
</reference>
<dbReference type="OrthoDB" id="7391054at2"/>
<gene>
    <name evidence="2" type="ORF">D2V07_16840</name>
</gene>
<dbReference type="EMBL" id="QXFL01000011">
    <property type="protein sequence ID" value="RIV83125.1"/>
    <property type="molecule type" value="Genomic_DNA"/>
</dbReference>
<proteinExistence type="predicted"/>
<keyword evidence="3" id="KW-1185">Reference proteome</keyword>
<protein>
    <submittedName>
        <fullName evidence="2">Uncharacterized protein</fullName>
    </submittedName>
</protein>
<evidence type="ECO:0000313" key="3">
    <source>
        <dbReference type="Proteomes" id="UP000286576"/>
    </source>
</evidence>
<comment type="caution">
    <text evidence="2">The sequence shown here is derived from an EMBL/GenBank/DDBJ whole genome shotgun (WGS) entry which is preliminary data.</text>
</comment>
<accession>A0A418NNS2</accession>
<organism evidence="2 3">
    <name type="scientific">Aurantiacibacter zhengii</name>
    <dbReference type="NCBI Taxonomy" id="2307003"/>
    <lineage>
        <taxon>Bacteria</taxon>
        <taxon>Pseudomonadati</taxon>
        <taxon>Pseudomonadota</taxon>
        <taxon>Alphaproteobacteria</taxon>
        <taxon>Sphingomonadales</taxon>
        <taxon>Erythrobacteraceae</taxon>
        <taxon>Aurantiacibacter</taxon>
    </lineage>
</organism>
<feature type="signal peptide" evidence="1">
    <location>
        <begin position="1"/>
        <end position="16"/>
    </location>
</feature>
<dbReference type="AlphaFoldDB" id="A0A418NNS2"/>
<dbReference type="RefSeq" id="WP_119588076.1">
    <property type="nucleotide sequence ID" value="NZ_CAWODQ010000003.1"/>
</dbReference>